<evidence type="ECO:0000313" key="3">
    <source>
        <dbReference type="Proteomes" id="UP000247416"/>
    </source>
</evidence>
<organism evidence="2 3">
    <name type="scientific">Ureibacillus chungkukjangi</name>
    <dbReference type="NCBI Taxonomy" id="1202712"/>
    <lineage>
        <taxon>Bacteria</taxon>
        <taxon>Bacillati</taxon>
        <taxon>Bacillota</taxon>
        <taxon>Bacilli</taxon>
        <taxon>Bacillales</taxon>
        <taxon>Caryophanaceae</taxon>
        <taxon>Ureibacillus</taxon>
    </lineage>
</organism>
<reference evidence="2 3" key="1">
    <citation type="submission" date="2018-06" db="EMBL/GenBank/DDBJ databases">
        <title>Genomic Encyclopedia of Archaeal and Bacterial Type Strains, Phase II (KMG-II): from individual species to whole genera.</title>
        <authorList>
            <person name="Goeker M."/>
        </authorList>
    </citation>
    <scope>NUCLEOTIDE SEQUENCE [LARGE SCALE GENOMIC DNA]</scope>
    <source>
        <strain evidence="2 3">KACC 16626</strain>
    </source>
</reference>
<dbReference type="AlphaFoldDB" id="A0A318TWK3"/>
<dbReference type="Proteomes" id="UP000247416">
    <property type="component" value="Unassembled WGS sequence"/>
</dbReference>
<name>A0A318TWK3_9BACL</name>
<proteinExistence type="predicted"/>
<keyword evidence="3" id="KW-1185">Reference proteome</keyword>
<protein>
    <submittedName>
        <fullName evidence="2">Uncharacterized protein</fullName>
    </submittedName>
</protein>
<feature type="transmembrane region" description="Helical" evidence="1">
    <location>
        <begin position="67"/>
        <end position="85"/>
    </location>
</feature>
<evidence type="ECO:0000313" key="2">
    <source>
        <dbReference type="EMBL" id="PYF06365.1"/>
    </source>
</evidence>
<keyword evidence="1" id="KW-0812">Transmembrane</keyword>
<accession>A0A318TWK3</accession>
<keyword evidence="1" id="KW-0472">Membrane</keyword>
<feature type="transmembrane region" description="Helical" evidence="1">
    <location>
        <begin position="6"/>
        <end position="28"/>
    </location>
</feature>
<feature type="transmembrane region" description="Helical" evidence="1">
    <location>
        <begin position="37"/>
        <end position="55"/>
    </location>
</feature>
<sequence>MEFANFTVIFLELLALFLFLSVLFEFVFKNKKVLISVLRNFILLVFINFFVISQHEYMFENFRKHAYGMWALLFLMYFIFIRDLYSYIKSIKSERASIKE</sequence>
<gene>
    <name evidence="2" type="ORF">BJ095_11068</name>
</gene>
<comment type="caution">
    <text evidence="2">The sequence shown here is derived from an EMBL/GenBank/DDBJ whole genome shotgun (WGS) entry which is preliminary data.</text>
</comment>
<keyword evidence="1" id="KW-1133">Transmembrane helix</keyword>
<dbReference type="EMBL" id="QJTJ01000010">
    <property type="protein sequence ID" value="PYF06365.1"/>
    <property type="molecule type" value="Genomic_DNA"/>
</dbReference>
<evidence type="ECO:0000256" key="1">
    <source>
        <dbReference type="SAM" id="Phobius"/>
    </source>
</evidence>